<evidence type="ECO:0000313" key="3">
    <source>
        <dbReference type="Proteomes" id="UP000516437"/>
    </source>
</evidence>
<dbReference type="EMBL" id="RXIC02000025">
    <property type="protein sequence ID" value="KAB1206619.1"/>
    <property type="molecule type" value="Genomic_DNA"/>
</dbReference>
<accession>A0A6A1V1Q6</accession>
<dbReference type="Pfam" id="PF05684">
    <property type="entry name" value="DUF819"/>
    <property type="match status" value="1"/>
</dbReference>
<proteinExistence type="predicted"/>
<reference evidence="2 3" key="2">
    <citation type="journal article" date="2019" name="Plant Biotechnol. J.">
        <title>The red bayberry genome and genetic basis of sex determination.</title>
        <authorList>
            <person name="Jia H.M."/>
            <person name="Jia H.J."/>
            <person name="Cai Q.L."/>
            <person name="Wang Y."/>
            <person name="Zhao H.B."/>
            <person name="Yang W.F."/>
            <person name="Wang G.Y."/>
            <person name="Li Y.H."/>
            <person name="Zhan D.L."/>
            <person name="Shen Y.T."/>
            <person name="Niu Q.F."/>
            <person name="Chang L."/>
            <person name="Qiu J."/>
            <person name="Zhao L."/>
            <person name="Xie H.B."/>
            <person name="Fu W.Y."/>
            <person name="Jin J."/>
            <person name="Li X.W."/>
            <person name="Jiao Y."/>
            <person name="Zhou C.C."/>
            <person name="Tu T."/>
            <person name="Chai C.Y."/>
            <person name="Gao J.L."/>
            <person name="Fan L.J."/>
            <person name="van de Weg E."/>
            <person name="Wang J.Y."/>
            <person name="Gao Z.S."/>
        </authorList>
    </citation>
    <scope>NUCLEOTIDE SEQUENCE [LARGE SCALE GENOMIC DNA]</scope>
    <source>
        <tissue evidence="2">Leaves</tissue>
    </source>
</reference>
<evidence type="ECO:0000313" key="1">
    <source>
        <dbReference type="EMBL" id="KAB1206543.1"/>
    </source>
</evidence>
<dbReference type="EMBL" id="RXIC02000025">
    <property type="protein sequence ID" value="KAB1206543.1"/>
    <property type="molecule type" value="Genomic_DNA"/>
</dbReference>
<dbReference type="AlphaFoldDB" id="A0A6A1V1Q6"/>
<dbReference type="InterPro" id="IPR008537">
    <property type="entry name" value="DUF819"/>
</dbReference>
<name>A0A6A1V1Q6_9ROSI</name>
<keyword evidence="3" id="KW-1185">Reference proteome</keyword>
<dbReference type="Proteomes" id="UP000516437">
    <property type="component" value="Chromosome 7"/>
</dbReference>
<sequence length="136" mass="15173">MKLTPAVTSSCPRPMKLSPWLVPLFFYSSVARMTHRFIFLTLSSQLLSQIFSLTNTRRSSLSHISGTSSTAQGCLLSKSAKRAFQVGEDQDRKYIEWGLVASNLEVIAHEAPAYSVVLEFLLPLAVPLLLFRADLR</sequence>
<protein>
    <submittedName>
        <fullName evidence="2">Uncharacterized protein</fullName>
    </submittedName>
</protein>
<comment type="caution">
    <text evidence="2">The sequence shown here is derived from an EMBL/GenBank/DDBJ whole genome shotgun (WGS) entry which is preliminary data.</text>
</comment>
<reference evidence="2" key="1">
    <citation type="submission" date="2018-07" db="EMBL/GenBank/DDBJ databases">
        <authorList>
            <person name="Gao Z.-S."/>
            <person name="Jia H.-M."/>
            <person name="Jia H.-J."/>
            <person name="Cai Q.-L."/>
            <person name="Wang Y."/>
            <person name="Zhao H.-B."/>
        </authorList>
    </citation>
    <scope>NUCLEOTIDE SEQUENCE</scope>
    <source>
        <tissue evidence="2">Leaves</tissue>
    </source>
</reference>
<evidence type="ECO:0000313" key="2">
    <source>
        <dbReference type="EMBL" id="KAB1206619.1"/>
    </source>
</evidence>
<reference evidence="2" key="3">
    <citation type="submission" date="2019-09" db="EMBL/GenBank/DDBJ databases">
        <authorList>
            <person name="Gao Z."/>
        </authorList>
    </citation>
    <scope>NUCLEOTIDE SEQUENCE</scope>
    <source>
        <tissue evidence="2">Leaves</tissue>
    </source>
</reference>
<gene>
    <name evidence="1" type="ORF">CJ030_MR7G000001</name>
    <name evidence="2" type="ORF">CJ030_MR7G002275</name>
</gene>
<organism evidence="2 3">
    <name type="scientific">Morella rubra</name>
    <name type="common">Chinese bayberry</name>
    <dbReference type="NCBI Taxonomy" id="262757"/>
    <lineage>
        <taxon>Eukaryota</taxon>
        <taxon>Viridiplantae</taxon>
        <taxon>Streptophyta</taxon>
        <taxon>Embryophyta</taxon>
        <taxon>Tracheophyta</taxon>
        <taxon>Spermatophyta</taxon>
        <taxon>Magnoliopsida</taxon>
        <taxon>eudicotyledons</taxon>
        <taxon>Gunneridae</taxon>
        <taxon>Pentapetalae</taxon>
        <taxon>rosids</taxon>
        <taxon>fabids</taxon>
        <taxon>Fagales</taxon>
        <taxon>Myricaceae</taxon>
        <taxon>Morella</taxon>
    </lineage>
</organism>